<reference evidence="2 3" key="1">
    <citation type="submission" date="2018-11" db="EMBL/GenBank/DDBJ databases">
        <authorList>
            <consortium name="Pathogen Informatics"/>
        </authorList>
    </citation>
    <scope>NUCLEOTIDE SEQUENCE [LARGE SCALE GENOMIC DNA]</scope>
</reference>
<feature type="region of interest" description="Disordered" evidence="1">
    <location>
        <begin position="403"/>
        <end position="439"/>
    </location>
</feature>
<protein>
    <submittedName>
        <fullName evidence="2 4">Uncharacterized protein</fullName>
    </submittedName>
</protein>
<proteinExistence type="predicted"/>
<evidence type="ECO:0000313" key="4">
    <source>
        <dbReference type="WBParaSite" id="HPBE_0002521301-mRNA-1"/>
    </source>
</evidence>
<accession>A0A3P8E0G1</accession>
<feature type="compositionally biased region" description="Polar residues" evidence="1">
    <location>
        <begin position="151"/>
        <end position="165"/>
    </location>
</feature>
<feature type="region of interest" description="Disordered" evidence="1">
    <location>
        <begin position="229"/>
        <end position="258"/>
    </location>
</feature>
<dbReference type="EMBL" id="UZAH01037526">
    <property type="protein sequence ID" value="VDP49781.1"/>
    <property type="molecule type" value="Genomic_DNA"/>
</dbReference>
<name>A0A183GR93_HELPZ</name>
<reference evidence="4" key="2">
    <citation type="submission" date="2019-09" db="UniProtKB">
        <authorList>
            <consortium name="WormBaseParasite"/>
        </authorList>
    </citation>
    <scope>IDENTIFICATION</scope>
</reference>
<sequence>MSALNSFRRVWETSQTKAISAQPTPTPASWRKTTPNVPTSSPPVFTTLGVKKVTTTTILAKTPPKTPTPTAKLTGIGKAKQSTSPSAVTSETTHTYMSPTFTVKIDTPTSSVHDATLTSTILSPRPKDALPAVAMRSTADSPLPSSHVRSDQPTSKNLLKTSILSDNRPRLQRDQETPDIAENYVAAHSPIHAVPREESPIGESIHNTLAEVLFNVGKAIAVPLHFLSPPEIPPSQKPSDRDATPASHSGHPSVDELDAQSNSLKQFSDSDDVLALHASLSRRRRHGSTILQAAATAADNSLEDLILRRIFNNICLHQDLQAQQLQVLSIANPTWAARILLSRTDIMGTRTADGLAITRCQQVEADHIFDKHEVNGTCYVLTPVLIGTDLWFSLPGTKDLIETSPTTTTPVPCRRTVSTTPTTPATQRQAQQRCTGFSL</sequence>
<gene>
    <name evidence="2" type="ORF">HPBE_LOCUS25212</name>
</gene>
<feature type="compositionally biased region" description="Low complexity" evidence="1">
    <location>
        <begin position="33"/>
        <end position="42"/>
    </location>
</feature>
<feature type="region of interest" description="Disordered" evidence="1">
    <location>
        <begin position="136"/>
        <end position="176"/>
    </location>
</feature>
<dbReference type="WBParaSite" id="HPBE_0002521301-mRNA-1">
    <property type="protein sequence ID" value="HPBE_0002521301-mRNA-1"/>
    <property type="gene ID" value="HPBE_0002521301"/>
</dbReference>
<accession>A0A183GR93</accession>
<feature type="compositionally biased region" description="Basic and acidic residues" evidence="1">
    <location>
        <begin position="167"/>
        <end position="176"/>
    </location>
</feature>
<dbReference type="Proteomes" id="UP000050761">
    <property type="component" value="Unassembled WGS sequence"/>
</dbReference>
<keyword evidence="3" id="KW-1185">Reference proteome</keyword>
<feature type="region of interest" description="Disordered" evidence="1">
    <location>
        <begin position="14"/>
        <end position="42"/>
    </location>
</feature>
<feature type="compositionally biased region" description="Low complexity" evidence="1">
    <location>
        <begin position="61"/>
        <end position="74"/>
    </location>
</feature>
<feature type="compositionally biased region" description="Polar residues" evidence="1">
    <location>
        <begin position="14"/>
        <end position="23"/>
    </location>
</feature>
<evidence type="ECO:0000313" key="3">
    <source>
        <dbReference type="Proteomes" id="UP000050761"/>
    </source>
</evidence>
<evidence type="ECO:0000313" key="2">
    <source>
        <dbReference type="EMBL" id="VDP49781.1"/>
    </source>
</evidence>
<feature type="compositionally biased region" description="Polar residues" evidence="1">
    <location>
        <begin position="80"/>
        <end position="92"/>
    </location>
</feature>
<evidence type="ECO:0000256" key="1">
    <source>
        <dbReference type="SAM" id="MobiDB-lite"/>
    </source>
</evidence>
<organism evidence="3 4">
    <name type="scientific">Heligmosomoides polygyrus</name>
    <name type="common">Parasitic roundworm</name>
    <dbReference type="NCBI Taxonomy" id="6339"/>
    <lineage>
        <taxon>Eukaryota</taxon>
        <taxon>Metazoa</taxon>
        <taxon>Ecdysozoa</taxon>
        <taxon>Nematoda</taxon>
        <taxon>Chromadorea</taxon>
        <taxon>Rhabditida</taxon>
        <taxon>Rhabditina</taxon>
        <taxon>Rhabditomorpha</taxon>
        <taxon>Strongyloidea</taxon>
        <taxon>Heligmosomidae</taxon>
        <taxon>Heligmosomoides</taxon>
    </lineage>
</organism>
<dbReference type="AlphaFoldDB" id="A0A183GR93"/>
<feature type="region of interest" description="Disordered" evidence="1">
    <location>
        <begin position="61"/>
        <end position="92"/>
    </location>
</feature>
<dbReference type="OrthoDB" id="5875288at2759"/>